<dbReference type="InterPro" id="IPR014284">
    <property type="entry name" value="RNA_pol_sigma-70_dom"/>
</dbReference>
<evidence type="ECO:0000256" key="3">
    <source>
        <dbReference type="ARBA" id="ARBA00023082"/>
    </source>
</evidence>
<dbReference type="EMBL" id="LC066370">
    <property type="protein sequence ID" value="BAT25472.1"/>
    <property type="molecule type" value="Genomic_DNA"/>
</dbReference>
<dbReference type="GO" id="GO:0016987">
    <property type="term" value="F:sigma factor activity"/>
    <property type="evidence" value="ECO:0007669"/>
    <property type="project" value="UniProtKB-KW"/>
</dbReference>
<dbReference type="Pfam" id="PF08281">
    <property type="entry name" value="Sigma70_r4_2"/>
    <property type="match status" value="1"/>
</dbReference>
<keyword evidence="2" id="KW-0805">Transcription regulation</keyword>
<dbReference type="RefSeq" id="WP_060610823.1">
    <property type="nucleotide sequence ID" value="NZ_BBWQ01000026.1"/>
</dbReference>
<dbReference type="GO" id="GO:0006352">
    <property type="term" value="P:DNA-templated transcription initiation"/>
    <property type="evidence" value="ECO:0007669"/>
    <property type="project" value="InterPro"/>
</dbReference>
<keyword evidence="3" id="KW-0731">Sigma factor</keyword>
<organism evidence="6">
    <name type="scientific">Aureimonas altamirensis</name>
    <dbReference type="NCBI Taxonomy" id="370622"/>
    <lineage>
        <taxon>Bacteria</taxon>
        <taxon>Pseudomonadati</taxon>
        <taxon>Pseudomonadota</taxon>
        <taxon>Alphaproteobacteria</taxon>
        <taxon>Hyphomicrobiales</taxon>
        <taxon>Aurantimonadaceae</taxon>
        <taxon>Aureimonas</taxon>
    </lineage>
</organism>
<evidence type="ECO:0000259" key="5">
    <source>
        <dbReference type="Pfam" id="PF08281"/>
    </source>
</evidence>
<dbReference type="SUPFAM" id="SSF88946">
    <property type="entry name" value="Sigma2 domain of RNA polymerase sigma factors"/>
    <property type="match status" value="1"/>
</dbReference>
<protein>
    <submittedName>
        <fullName evidence="6">RNA polymerase sigma factor, sigma-70 family</fullName>
    </submittedName>
</protein>
<feature type="domain" description="RNA polymerase sigma factor 70 region 4 type 2" evidence="5">
    <location>
        <begin position="113"/>
        <end position="165"/>
    </location>
</feature>
<evidence type="ECO:0000256" key="4">
    <source>
        <dbReference type="ARBA" id="ARBA00023163"/>
    </source>
</evidence>
<name>A0A0P0YVP8_9HYPH</name>
<dbReference type="Gene3D" id="1.10.1740.10">
    <property type="match status" value="1"/>
</dbReference>
<proteinExistence type="inferred from homology"/>
<accession>A0A0P0YVP8</accession>
<dbReference type="NCBIfam" id="TIGR02937">
    <property type="entry name" value="sigma70-ECF"/>
    <property type="match status" value="1"/>
</dbReference>
<keyword evidence="4" id="KW-0804">Transcription</keyword>
<dbReference type="InterPro" id="IPR013325">
    <property type="entry name" value="RNA_pol_sigma_r2"/>
</dbReference>
<reference evidence="6" key="1">
    <citation type="journal article" date="2015" name="Proc. Natl. Acad. Sci. U.S.A.">
        <title>Bacterial clade with the ribosomal RNA operon on a small plasmid rather than the chromosome.</title>
        <authorList>
            <person name="Anda M."/>
            <person name="Ohtsubo Y."/>
            <person name="Okubo T."/>
            <person name="Sugawara M."/>
            <person name="Nagata Y."/>
            <person name="Tsuda M."/>
            <person name="Minamisawa K."/>
            <person name="Mitsui H."/>
        </authorList>
    </citation>
    <scope>NUCLEOTIDE SEQUENCE</scope>
    <source>
        <strain evidence="6">DSM 21988</strain>
    </source>
</reference>
<dbReference type="GO" id="GO:0003677">
    <property type="term" value="F:DNA binding"/>
    <property type="evidence" value="ECO:0007669"/>
    <property type="project" value="InterPro"/>
</dbReference>
<evidence type="ECO:0000256" key="1">
    <source>
        <dbReference type="ARBA" id="ARBA00010641"/>
    </source>
</evidence>
<dbReference type="PANTHER" id="PTHR43133:SF63">
    <property type="entry name" value="RNA POLYMERASE SIGMA FACTOR FECI-RELATED"/>
    <property type="match status" value="1"/>
</dbReference>
<dbReference type="PANTHER" id="PTHR43133">
    <property type="entry name" value="RNA POLYMERASE ECF-TYPE SIGMA FACTO"/>
    <property type="match status" value="1"/>
</dbReference>
<dbReference type="InterPro" id="IPR013249">
    <property type="entry name" value="RNA_pol_sigma70_r4_t2"/>
</dbReference>
<comment type="similarity">
    <text evidence="1">Belongs to the sigma-70 factor family. ECF subfamily.</text>
</comment>
<evidence type="ECO:0000313" key="6">
    <source>
        <dbReference type="EMBL" id="BAT25472.1"/>
    </source>
</evidence>
<dbReference type="Gene3D" id="1.10.10.10">
    <property type="entry name" value="Winged helix-like DNA-binding domain superfamily/Winged helix DNA-binding domain"/>
    <property type="match status" value="1"/>
</dbReference>
<evidence type="ECO:0000256" key="2">
    <source>
        <dbReference type="ARBA" id="ARBA00023015"/>
    </source>
</evidence>
<dbReference type="AlphaFoldDB" id="A0A0P0YVP8"/>
<sequence length="175" mass="19491">MHASEQKSLIDAAIETYYDEIRSAVSRRGASSSQATEIVHDLYIALSGKPRALDGARSIKAFLIKAAINLGIDRGRRAAFEARLFAALDAQAIEIPADRTDITNLLDRPRRLACLRAAILELPPQCRTVFVAHRLGSVTKEEIATALGIQRRMVDRHLRKALLHCLDRMDEFDSE</sequence>
<dbReference type="InterPro" id="IPR036388">
    <property type="entry name" value="WH-like_DNA-bd_sf"/>
</dbReference>
<dbReference type="InterPro" id="IPR013324">
    <property type="entry name" value="RNA_pol_sigma_r3/r4-like"/>
</dbReference>
<dbReference type="InterPro" id="IPR039425">
    <property type="entry name" value="RNA_pol_sigma-70-like"/>
</dbReference>
<dbReference type="SUPFAM" id="SSF88659">
    <property type="entry name" value="Sigma3 and sigma4 domains of RNA polymerase sigma factors"/>
    <property type="match status" value="1"/>
</dbReference>